<dbReference type="Pfam" id="PF20415">
    <property type="entry name" value="DUF6699"/>
    <property type="match status" value="1"/>
</dbReference>
<name>A0A5C3LQ96_9AGAR</name>
<organism evidence="2 3">
    <name type="scientific">Crucibulum laeve</name>
    <dbReference type="NCBI Taxonomy" id="68775"/>
    <lineage>
        <taxon>Eukaryota</taxon>
        <taxon>Fungi</taxon>
        <taxon>Dikarya</taxon>
        <taxon>Basidiomycota</taxon>
        <taxon>Agaricomycotina</taxon>
        <taxon>Agaricomycetes</taxon>
        <taxon>Agaricomycetidae</taxon>
        <taxon>Agaricales</taxon>
        <taxon>Agaricineae</taxon>
        <taxon>Nidulariaceae</taxon>
        <taxon>Crucibulum</taxon>
    </lineage>
</organism>
<proteinExistence type="predicted"/>
<feature type="domain" description="DUF6699" evidence="1">
    <location>
        <begin position="43"/>
        <end position="181"/>
    </location>
</feature>
<evidence type="ECO:0000259" key="1">
    <source>
        <dbReference type="Pfam" id="PF20415"/>
    </source>
</evidence>
<protein>
    <recommendedName>
        <fullName evidence="1">DUF6699 domain-containing protein</fullName>
    </recommendedName>
</protein>
<keyword evidence="3" id="KW-1185">Reference proteome</keyword>
<evidence type="ECO:0000313" key="2">
    <source>
        <dbReference type="EMBL" id="TFK34757.1"/>
    </source>
</evidence>
<dbReference type="Proteomes" id="UP000308652">
    <property type="component" value="Unassembled WGS sequence"/>
</dbReference>
<dbReference type="OrthoDB" id="2970175at2759"/>
<dbReference type="EMBL" id="ML213628">
    <property type="protein sequence ID" value="TFK34757.1"/>
    <property type="molecule type" value="Genomic_DNA"/>
</dbReference>
<dbReference type="AlphaFoldDB" id="A0A5C3LQ96"/>
<reference evidence="2 3" key="1">
    <citation type="journal article" date="2019" name="Nat. Ecol. Evol.">
        <title>Megaphylogeny resolves global patterns of mushroom evolution.</title>
        <authorList>
            <person name="Varga T."/>
            <person name="Krizsan K."/>
            <person name="Foldi C."/>
            <person name="Dima B."/>
            <person name="Sanchez-Garcia M."/>
            <person name="Sanchez-Ramirez S."/>
            <person name="Szollosi G.J."/>
            <person name="Szarkandi J.G."/>
            <person name="Papp V."/>
            <person name="Albert L."/>
            <person name="Andreopoulos W."/>
            <person name="Angelini C."/>
            <person name="Antonin V."/>
            <person name="Barry K.W."/>
            <person name="Bougher N.L."/>
            <person name="Buchanan P."/>
            <person name="Buyck B."/>
            <person name="Bense V."/>
            <person name="Catcheside P."/>
            <person name="Chovatia M."/>
            <person name="Cooper J."/>
            <person name="Damon W."/>
            <person name="Desjardin D."/>
            <person name="Finy P."/>
            <person name="Geml J."/>
            <person name="Haridas S."/>
            <person name="Hughes K."/>
            <person name="Justo A."/>
            <person name="Karasinski D."/>
            <person name="Kautmanova I."/>
            <person name="Kiss B."/>
            <person name="Kocsube S."/>
            <person name="Kotiranta H."/>
            <person name="LaButti K.M."/>
            <person name="Lechner B.E."/>
            <person name="Liimatainen K."/>
            <person name="Lipzen A."/>
            <person name="Lukacs Z."/>
            <person name="Mihaltcheva S."/>
            <person name="Morgado L.N."/>
            <person name="Niskanen T."/>
            <person name="Noordeloos M.E."/>
            <person name="Ohm R.A."/>
            <person name="Ortiz-Santana B."/>
            <person name="Ovrebo C."/>
            <person name="Racz N."/>
            <person name="Riley R."/>
            <person name="Savchenko A."/>
            <person name="Shiryaev A."/>
            <person name="Soop K."/>
            <person name="Spirin V."/>
            <person name="Szebenyi C."/>
            <person name="Tomsovsky M."/>
            <person name="Tulloss R.E."/>
            <person name="Uehling J."/>
            <person name="Grigoriev I.V."/>
            <person name="Vagvolgyi C."/>
            <person name="Papp T."/>
            <person name="Martin F.M."/>
            <person name="Miettinen O."/>
            <person name="Hibbett D.S."/>
            <person name="Nagy L.G."/>
        </authorList>
    </citation>
    <scope>NUCLEOTIDE SEQUENCE [LARGE SCALE GENOMIC DNA]</scope>
    <source>
        <strain evidence="2 3">CBS 166.37</strain>
    </source>
</reference>
<dbReference type="InterPro" id="IPR046522">
    <property type="entry name" value="DUF6699"/>
</dbReference>
<gene>
    <name evidence="2" type="ORF">BDQ12DRAFT_337106</name>
</gene>
<accession>A0A5C3LQ96</accession>
<sequence>MIEARVVEPQAIEYPRVSKHPSLPWPLVYPSYRSRMEQPQPMIYFDIAFDPRIDIYSVATWDRYNGKRPLSRADGDLPVSMTDMIIIFSPFADLWQINVHRSRGIRCIDIFRAIYDNFAEIVTRKELAYFGEDYIDKCQKIFRQRCRDSPGLSEYNRKCGMRRVDLLNGQRIFKGLRPNQNGPANSWILDLETPTK</sequence>
<evidence type="ECO:0000313" key="3">
    <source>
        <dbReference type="Proteomes" id="UP000308652"/>
    </source>
</evidence>